<dbReference type="EMBL" id="WSRP01000017">
    <property type="protein sequence ID" value="MVX56902.1"/>
    <property type="molecule type" value="Genomic_DNA"/>
</dbReference>
<dbReference type="AlphaFoldDB" id="A0A6L6YJ56"/>
<dbReference type="InterPro" id="IPR015102">
    <property type="entry name" value="Tscrpt_reg_HTH_FeoC"/>
</dbReference>
<gene>
    <name evidence="2" type="ORF">E5987_06730</name>
</gene>
<comment type="caution">
    <text evidence="2">The sequence shown here is derived from an EMBL/GenBank/DDBJ whole genome shotgun (WGS) entry which is preliminary data.</text>
</comment>
<organism evidence="2 3">
    <name type="scientific">Parasutterella muris</name>
    <dbReference type="NCBI Taxonomy" id="2565572"/>
    <lineage>
        <taxon>Bacteria</taxon>
        <taxon>Pseudomonadati</taxon>
        <taxon>Pseudomonadota</taxon>
        <taxon>Betaproteobacteria</taxon>
        <taxon>Burkholderiales</taxon>
        <taxon>Sutterellaceae</taxon>
        <taxon>Parasutterella</taxon>
    </lineage>
</organism>
<proteinExistence type="predicted"/>
<evidence type="ECO:0000259" key="1">
    <source>
        <dbReference type="Pfam" id="PF09012"/>
    </source>
</evidence>
<protein>
    <submittedName>
        <fullName evidence="2">Transcriptional regulator</fullName>
    </submittedName>
</protein>
<sequence length="81" mass="9303">MTLTELKEYVQARRIVSEREISLHFRIEESAIEPMARRWVEKGLMAIVDMDGTKCGGCTACADGIKRHYEWLGPQSVTFKK</sequence>
<accession>A0A6L6YJ56</accession>
<dbReference type="Gene3D" id="1.10.10.10">
    <property type="entry name" value="Winged helix-like DNA-binding domain superfamily/Winged helix DNA-binding domain"/>
    <property type="match status" value="1"/>
</dbReference>
<dbReference type="OrthoDB" id="467062at2"/>
<dbReference type="Pfam" id="PF09012">
    <property type="entry name" value="FeoC"/>
    <property type="match status" value="1"/>
</dbReference>
<dbReference type="Proteomes" id="UP000472580">
    <property type="component" value="Unassembled WGS sequence"/>
</dbReference>
<name>A0A6L6YJ56_9BURK</name>
<keyword evidence="3" id="KW-1185">Reference proteome</keyword>
<feature type="domain" description="Transcriptional regulator HTH-type FeoC" evidence="1">
    <location>
        <begin position="2"/>
        <end position="70"/>
    </location>
</feature>
<reference evidence="2 3" key="1">
    <citation type="submission" date="2019-12" db="EMBL/GenBank/DDBJ databases">
        <title>Microbes associate with the intestines of laboratory mice.</title>
        <authorList>
            <person name="Navarre W."/>
            <person name="Wong E."/>
        </authorList>
    </citation>
    <scope>NUCLEOTIDE SEQUENCE [LARGE SCALE GENOMIC DNA]</scope>
    <source>
        <strain evidence="2 3">NM82_D38</strain>
    </source>
</reference>
<dbReference type="InterPro" id="IPR036388">
    <property type="entry name" value="WH-like_DNA-bd_sf"/>
</dbReference>
<evidence type="ECO:0000313" key="3">
    <source>
        <dbReference type="Proteomes" id="UP000472580"/>
    </source>
</evidence>
<evidence type="ECO:0000313" key="2">
    <source>
        <dbReference type="EMBL" id="MVX56902.1"/>
    </source>
</evidence>
<dbReference type="RefSeq" id="WP_160335331.1">
    <property type="nucleotide sequence ID" value="NZ_CALPCR010000017.1"/>
</dbReference>
<dbReference type="SUPFAM" id="SSF46785">
    <property type="entry name" value="Winged helix' DNA-binding domain"/>
    <property type="match status" value="1"/>
</dbReference>
<dbReference type="InterPro" id="IPR036390">
    <property type="entry name" value="WH_DNA-bd_sf"/>
</dbReference>